<organism evidence="2 3">
    <name type="scientific">Brenthis ino</name>
    <name type="common">lesser marbled fritillary</name>
    <dbReference type="NCBI Taxonomy" id="405034"/>
    <lineage>
        <taxon>Eukaryota</taxon>
        <taxon>Metazoa</taxon>
        <taxon>Ecdysozoa</taxon>
        <taxon>Arthropoda</taxon>
        <taxon>Hexapoda</taxon>
        <taxon>Insecta</taxon>
        <taxon>Pterygota</taxon>
        <taxon>Neoptera</taxon>
        <taxon>Endopterygota</taxon>
        <taxon>Lepidoptera</taxon>
        <taxon>Glossata</taxon>
        <taxon>Ditrysia</taxon>
        <taxon>Papilionoidea</taxon>
        <taxon>Nymphalidae</taxon>
        <taxon>Heliconiinae</taxon>
        <taxon>Argynnini</taxon>
        <taxon>Brenthis</taxon>
    </lineage>
</organism>
<dbReference type="PANTHER" id="PTHR11008:SF29">
    <property type="entry name" value="IP17226P"/>
    <property type="match status" value="1"/>
</dbReference>
<evidence type="ECO:0000256" key="1">
    <source>
        <dbReference type="SAM" id="SignalP"/>
    </source>
</evidence>
<gene>
    <name evidence="2" type="ORF">BINO364_LOCUS8637</name>
</gene>
<feature type="signal peptide" evidence="1">
    <location>
        <begin position="1"/>
        <end position="15"/>
    </location>
</feature>
<evidence type="ECO:0000313" key="3">
    <source>
        <dbReference type="Proteomes" id="UP000838878"/>
    </source>
</evidence>
<evidence type="ECO:0000313" key="2">
    <source>
        <dbReference type="EMBL" id="CAH0722728.1"/>
    </source>
</evidence>
<dbReference type="GO" id="GO:0005615">
    <property type="term" value="C:extracellular space"/>
    <property type="evidence" value="ECO:0007669"/>
    <property type="project" value="TreeGrafter"/>
</dbReference>
<keyword evidence="3" id="KW-1185">Reference proteome</keyword>
<dbReference type="Pfam" id="PF06585">
    <property type="entry name" value="JHBP"/>
    <property type="match status" value="1"/>
</dbReference>
<feature type="non-terminal residue" evidence="2">
    <location>
        <position position="277"/>
    </location>
</feature>
<dbReference type="Gene3D" id="3.15.10.30">
    <property type="entry name" value="Haemolymph juvenile hormone binding protein"/>
    <property type="match status" value="1"/>
</dbReference>
<reference evidence="2" key="1">
    <citation type="submission" date="2021-12" db="EMBL/GenBank/DDBJ databases">
        <authorList>
            <person name="Martin H S."/>
        </authorList>
    </citation>
    <scope>NUCLEOTIDE SEQUENCE</scope>
</reference>
<dbReference type="PANTHER" id="PTHR11008">
    <property type="entry name" value="PROTEIN TAKEOUT-LIKE PROTEIN"/>
    <property type="match status" value="1"/>
</dbReference>
<dbReference type="InterPro" id="IPR010562">
    <property type="entry name" value="Haemolymph_juvenile_hormone-bd"/>
</dbReference>
<feature type="chain" id="PRO_5035432334" evidence="1">
    <location>
        <begin position="16"/>
        <end position="277"/>
    </location>
</feature>
<dbReference type="OrthoDB" id="7193000at2759"/>
<keyword evidence="1" id="KW-0732">Signal</keyword>
<protein>
    <submittedName>
        <fullName evidence="2">Uncharacterized protein</fullName>
    </submittedName>
</protein>
<accession>A0A8J9VHN1</accession>
<dbReference type="InterPro" id="IPR038606">
    <property type="entry name" value="To_sf"/>
</dbReference>
<sequence>MNYLIYILLYSVVLASSRIHAANLFAGEEVDLGPYNIKAAVGKKVPDNLQKAEVDVQVSTNARTLVEHLRSKFSSGAPPLPPLDPYKSKGFSAVSLDGNNNLLLTGKINIKEVILTGGKDFRLGRIELSTSNNNIKVNLELTIPELNGNVLFDAQLRLAGIFPVDVQGEIRASLKGVKIDGAAWAEEKKAAKHIYNLQGLRADFHADDIKIRLVKSNLSEFIIITAGSYIPIGPNTGLRSTIQNLVKNYVADEVFKHLNSILSTLTIGEIKSLLKVN</sequence>
<name>A0A8J9VHN1_9NEOP</name>
<dbReference type="AlphaFoldDB" id="A0A8J9VHN1"/>
<dbReference type="Proteomes" id="UP000838878">
    <property type="component" value="Chromosome 3"/>
</dbReference>
<dbReference type="EMBL" id="OV170223">
    <property type="protein sequence ID" value="CAH0722728.1"/>
    <property type="molecule type" value="Genomic_DNA"/>
</dbReference>
<proteinExistence type="predicted"/>